<gene>
    <name evidence="2" type="ORF">IAC53_02810</name>
</gene>
<evidence type="ECO:0008006" key="4">
    <source>
        <dbReference type="Google" id="ProtNLM"/>
    </source>
</evidence>
<proteinExistence type="predicted"/>
<dbReference type="EMBL" id="DVMW01000024">
    <property type="protein sequence ID" value="HIU35523.1"/>
    <property type="molecule type" value="Genomic_DNA"/>
</dbReference>
<comment type="caution">
    <text evidence="2">The sequence shown here is derived from an EMBL/GenBank/DDBJ whole genome shotgun (WGS) entry which is preliminary data.</text>
</comment>
<reference evidence="2" key="1">
    <citation type="submission" date="2020-10" db="EMBL/GenBank/DDBJ databases">
        <authorList>
            <person name="Gilroy R."/>
        </authorList>
    </citation>
    <scope>NUCLEOTIDE SEQUENCE</scope>
    <source>
        <strain evidence="2">ChiGjej1B1-19959</strain>
    </source>
</reference>
<keyword evidence="1" id="KW-0472">Membrane</keyword>
<name>A0A9D1IEE4_9FIRM</name>
<evidence type="ECO:0000256" key="1">
    <source>
        <dbReference type="SAM" id="Phobius"/>
    </source>
</evidence>
<feature type="transmembrane region" description="Helical" evidence="1">
    <location>
        <begin position="21"/>
        <end position="45"/>
    </location>
</feature>
<feature type="transmembrane region" description="Helical" evidence="1">
    <location>
        <begin position="103"/>
        <end position="124"/>
    </location>
</feature>
<dbReference type="Proteomes" id="UP000824071">
    <property type="component" value="Unassembled WGS sequence"/>
</dbReference>
<feature type="transmembrane region" description="Helical" evidence="1">
    <location>
        <begin position="140"/>
        <end position="160"/>
    </location>
</feature>
<keyword evidence="1" id="KW-1133">Transmembrane helix</keyword>
<protein>
    <recommendedName>
        <fullName evidence="4">GtrA-like protein domain-containing protein</fullName>
    </recommendedName>
</protein>
<reference evidence="2" key="2">
    <citation type="journal article" date="2021" name="PeerJ">
        <title>Extensive microbial diversity within the chicken gut microbiome revealed by metagenomics and culture.</title>
        <authorList>
            <person name="Gilroy R."/>
            <person name="Ravi A."/>
            <person name="Getino M."/>
            <person name="Pursley I."/>
            <person name="Horton D.L."/>
            <person name="Alikhan N.F."/>
            <person name="Baker D."/>
            <person name="Gharbi K."/>
            <person name="Hall N."/>
            <person name="Watson M."/>
            <person name="Adriaenssens E.M."/>
            <person name="Foster-Nyarko E."/>
            <person name="Jarju S."/>
            <person name="Secka A."/>
            <person name="Antonio M."/>
            <person name="Oren A."/>
            <person name="Chaudhuri R.R."/>
            <person name="La Ragione R."/>
            <person name="Hildebrand F."/>
            <person name="Pallen M.J."/>
        </authorList>
    </citation>
    <scope>NUCLEOTIDE SEQUENCE</scope>
    <source>
        <strain evidence="2">ChiGjej1B1-19959</strain>
    </source>
</reference>
<organism evidence="2 3">
    <name type="scientific">Candidatus Fimenecus excrementigallinarum</name>
    <dbReference type="NCBI Taxonomy" id="2840816"/>
    <lineage>
        <taxon>Bacteria</taxon>
        <taxon>Bacillati</taxon>
        <taxon>Bacillota</taxon>
        <taxon>Clostridia</taxon>
        <taxon>Candidatus Fimenecus</taxon>
    </lineage>
</organism>
<dbReference type="AlphaFoldDB" id="A0A9D1IEE4"/>
<feature type="transmembrane region" description="Helical" evidence="1">
    <location>
        <begin position="71"/>
        <end position="91"/>
    </location>
</feature>
<evidence type="ECO:0000313" key="2">
    <source>
        <dbReference type="EMBL" id="HIU35523.1"/>
    </source>
</evidence>
<accession>A0A9D1IEE4</accession>
<sequence length="181" mass="20225">MAKLNDIDKAAAGKGKGIETLWQFVKFIVVSLGAFVIQTFLPLLIKLPMSDEFLHQSFTWWIFHSTEETGLGIFLAANISNVLAQIVSFFINRDKTFNSNANIAVTLPIYIVFTIALICFSAWLSPTLINFFTGYVGENAAISISGAVCGAIQFFLYFPVDKILFHKKKEDKAEEKKDEAK</sequence>
<evidence type="ECO:0000313" key="3">
    <source>
        <dbReference type="Proteomes" id="UP000824071"/>
    </source>
</evidence>
<keyword evidence="1" id="KW-0812">Transmembrane</keyword>